<proteinExistence type="predicted"/>
<dbReference type="RefSeq" id="WP_210219617.1">
    <property type="nucleotide sequence ID" value="NZ_CP072793.1"/>
</dbReference>
<evidence type="ECO:0000256" key="1">
    <source>
        <dbReference type="SAM" id="MobiDB-lite"/>
    </source>
</evidence>
<gene>
    <name evidence="2" type="ORF">J9260_03210</name>
</gene>
<reference evidence="2" key="1">
    <citation type="submission" date="2021-04" db="EMBL/GenBank/DDBJ databases">
        <title>Genomics, taxonomy and metabolism of representatives of sulfur bacteria of the genus Thiothrix: Thiothrix fructosivorans QT, Thiothrix unzii A1T and three new species, Thiothrix subterranea sp. nov., Thiothrix litoralis sp. nov. and 'Candidatus Thiothrix anitrata' sp. nov.</title>
        <authorList>
            <person name="Ravin N.V."/>
            <person name="Smolyakov D."/>
            <person name="Rudenko T.S."/>
            <person name="Mardanov A.V."/>
            <person name="Beletsky A.V."/>
            <person name="Markov N.D."/>
            <person name="Fomenkov A.I."/>
            <person name="Roberts R.J."/>
            <person name="Karnachuk O.V."/>
            <person name="Novikov A."/>
            <person name="Grabovich M.Y."/>
        </authorList>
    </citation>
    <scope>NUCLEOTIDE SEQUENCE</scope>
    <source>
        <strain evidence="2">A1</strain>
    </source>
</reference>
<sequence length="58" mass="6941">MWQDPIIKETRELRNQYAAQFKHDLDAIFNDIKARQERSTRKRVSFPPRKPAVIKKCA</sequence>
<accession>A0A975FA93</accession>
<name>A0A975FA93_9GAMM</name>
<protein>
    <submittedName>
        <fullName evidence="2">Uncharacterized protein</fullName>
    </submittedName>
</protein>
<keyword evidence="3" id="KW-1185">Reference proteome</keyword>
<evidence type="ECO:0000313" key="3">
    <source>
        <dbReference type="Proteomes" id="UP000672009"/>
    </source>
</evidence>
<organism evidence="2 3">
    <name type="scientific">Thiothrix unzii</name>
    <dbReference type="NCBI Taxonomy" id="111769"/>
    <lineage>
        <taxon>Bacteria</taxon>
        <taxon>Pseudomonadati</taxon>
        <taxon>Pseudomonadota</taxon>
        <taxon>Gammaproteobacteria</taxon>
        <taxon>Thiotrichales</taxon>
        <taxon>Thiotrichaceae</taxon>
        <taxon>Thiothrix</taxon>
    </lineage>
</organism>
<dbReference type="AlphaFoldDB" id="A0A975FA93"/>
<feature type="region of interest" description="Disordered" evidence="1">
    <location>
        <begin position="39"/>
        <end position="58"/>
    </location>
</feature>
<evidence type="ECO:0000313" key="2">
    <source>
        <dbReference type="EMBL" id="QTR54117.1"/>
    </source>
</evidence>
<dbReference type="EMBL" id="CP072793">
    <property type="protein sequence ID" value="QTR54117.1"/>
    <property type="molecule type" value="Genomic_DNA"/>
</dbReference>
<dbReference type="KEGG" id="tun:J9260_03210"/>
<dbReference type="Proteomes" id="UP000672009">
    <property type="component" value="Chromosome"/>
</dbReference>